<organism evidence="4 5">
    <name type="scientific">Jatropha curcas</name>
    <name type="common">Barbados nut</name>
    <dbReference type="NCBI Taxonomy" id="180498"/>
    <lineage>
        <taxon>Eukaryota</taxon>
        <taxon>Viridiplantae</taxon>
        <taxon>Streptophyta</taxon>
        <taxon>Embryophyta</taxon>
        <taxon>Tracheophyta</taxon>
        <taxon>Spermatophyta</taxon>
        <taxon>Magnoliopsida</taxon>
        <taxon>eudicotyledons</taxon>
        <taxon>Gunneridae</taxon>
        <taxon>Pentapetalae</taxon>
        <taxon>rosids</taxon>
        <taxon>fabids</taxon>
        <taxon>Malpighiales</taxon>
        <taxon>Euphorbiaceae</taxon>
        <taxon>Crotonoideae</taxon>
        <taxon>Jatropheae</taxon>
        <taxon>Jatropha</taxon>
    </lineage>
</organism>
<feature type="repeat" description="PPR" evidence="3">
    <location>
        <begin position="274"/>
        <end position="308"/>
    </location>
</feature>
<feature type="repeat" description="PPR" evidence="3">
    <location>
        <begin position="204"/>
        <end position="238"/>
    </location>
</feature>
<gene>
    <name evidence="4" type="ORF">JCGZ_16847</name>
</gene>
<feature type="repeat" description="PPR" evidence="3">
    <location>
        <begin position="169"/>
        <end position="203"/>
    </location>
</feature>
<feature type="repeat" description="PPR" evidence="3">
    <location>
        <begin position="63"/>
        <end position="97"/>
    </location>
</feature>
<evidence type="ECO:0008006" key="6">
    <source>
        <dbReference type="Google" id="ProtNLM"/>
    </source>
</evidence>
<dbReference type="OrthoDB" id="185373at2759"/>
<evidence type="ECO:0000256" key="1">
    <source>
        <dbReference type="ARBA" id="ARBA00007626"/>
    </source>
</evidence>
<dbReference type="AlphaFoldDB" id="A0A067LG73"/>
<feature type="repeat" description="PPR" evidence="3">
    <location>
        <begin position="134"/>
        <end position="168"/>
    </location>
</feature>
<dbReference type="InterPro" id="IPR002885">
    <property type="entry name" value="PPR_rpt"/>
</dbReference>
<sequence length="359" mass="40925">MMLGRCKQTWEARLLFRSMKSEGLQPTVEVYTALVSAYGESGQFDKAFSTVDEMKTVSDCRPDVYTYSVLIQCCIKHYRFDLIGRILAEMSYLGVECNTITFNIIIEGYGKAEMFEKMENSLTDMVESGSSIPDTSTLNSVIGAYGNSGQIEKMEKWYSEFQLMGIHPDIQTFNILMTSYGKAGMHKKIKSILKFMEERFFTPTIVTYNIIIEAFGRVGDIEKMDEYFETMKHQGVKPNAITYCSLVRAYSKAGLMTKVDSILRQVVNSDVVLDTPFFNCIISAYGLAGDIETMTELFLAMEERKCKPNNITFETLIRAFKAQGMTEVAQQFENKILAAKENSGRRRYYVYSSRRMIEA</sequence>
<dbReference type="Pfam" id="PF13041">
    <property type="entry name" value="PPR_2"/>
    <property type="match status" value="4"/>
</dbReference>
<keyword evidence="2" id="KW-0677">Repeat</keyword>
<dbReference type="PROSITE" id="PS51375">
    <property type="entry name" value="PPR"/>
    <property type="match status" value="8"/>
</dbReference>
<dbReference type="InterPro" id="IPR011990">
    <property type="entry name" value="TPR-like_helical_dom_sf"/>
</dbReference>
<dbReference type="Gene3D" id="1.25.40.10">
    <property type="entry name" value="Tetratricopeptide repeat domain"/>
    <property type="match status" value="3"/>
</dbReference>
<dbReference type="EMBL" id="KK914267">
    <property type="protein sequence ID" value="KDP43560.1"/>
    <property type="molecule type" value="Genomic_DNA"/>
</dbReference>
<dbReference type="PANTHER" id="PTHR47939:SF5">
    <property type="entry name" value="PENTACOTRIPEPTIDE-REPEAT REGION OF PRORP DOMAIN-CONTAINING PROTEIN"/>
    <property type="match status" value="1"/>
</dbReference>
<proteinExistence type="inferred from homology"/>
<feature type="repeat" description="PPR" evidence="3">
    <location>
        <begin position="239"/>
        <end position="273"/>
    </location>
</feature>
<dbReference type="Proteomes" id="UP000027138">
    <property type="component" value="Unassembled WGS sequence"/>
</dbReference>
<keyword evidence="5" id="KW-1185">Reference proteome</keyword>
<comment type="similarity">
    <text evidence="1">Belongs to the PPR family. P subfamily.</text>
</comment>
<evidence type="ECO:0000256" key="3">
    <source>
        <dbReference type="PROSITE-ProRule" id="PRU00708"/>
    </source>
</evidence>
<name>A0A067LG73_JATCU</name>
<evidence type="ECO:0000313" key="4">
    <source>
        <dbReference type="EMBL" id="KDP43560.1"/>
    </source>
</evidence>
<evidence type="ECO:0000313" key="5">
    <source>
        <dbReference type="Proteomes" id="UP000027138"/>
    </source>
</evidence>
<dbReference type="InterPro" id="IPR050667">
    <property type="entry name" value="PPR-containing_protein"/>
</dbReference>
<feature type="repeat" description="PPR" evidence="3">
    <location>
        <begin position="98"/>
        <end position="132"/>
    </location>
</feature>
<dbReference type="PANTHER" id="PTHR47939">
    <property type="entry name" value="MEMBRANE-ASSOCIATED SALT-INDUCIBLE PROTEIN-LIKE"/>
    <property type="match status" value="1"/>
</dbReference>
<protein>
    <recommendedName>
        <fullName evidence="6">Pentacotripeptide-repeat region of PRORP domain-containing protein</fullName>
    </recommendedName>
</protein>
<evidence type="ECO:0000256" key="2">
    <source>
        <dbReference type="ARBA" id="ARBA00022737"/>
    </source>
</evidence>
<reference evidence="4 5" key="1">
    <citation type="journal article" date="2014" name="PLoS ONE">
        <title>Global Analysis of Gene Expression Profiles in Physic Nut (Jatropha curcas L.) Seedlings Exposed to Salt Stress.</title>
        <authorList>
            <person name="Zhang L."/>
            <person name="Zhang C."/>
            <person name="Wu P."/>
            <person name="Chen Y."/>
            <person name="Li M."/>
            <person name="Jiang H."/>
            <person name="Wu G."/>
        </authorList>
    </citation>
    <scope>NUCLEOTIDE SEQUENCE [LARGE SCALE GENOMIC DNA]</scope>
    <source>
        <strain evidence="5">cv. GZQX0401</strain>
        <tissue evidence="4">Young leaves</tissue>
    </source>
</reference>
<feature type="repeat" description="PPR" evidence="3">
    <location>
        <begin position="27"/>
        <end position="57"/>
    </location>
</feature>
<dbReference type="NCBIfam" id="TIGR00756">
    <property type="entry name" value="PPR"/>
    <property type="match status" value="7"/>
</dbReference>
<accession>A0A067LG73</accession>
<dbReference type="Pfam" id="PF01535">
    <property type="entry name" value="PPR"/>
    <property type="match status" value="1"/>
</dbReference>